<proteinExistence type="predicted"/>
<reference evidence="1 2" key="1">
    <citation type="submission" date="2019-04" db="EMBL/GenBank/DDBJ databases">
        <authorList>
            <person name="Feng G."/>
            <person name="Zhu H."/>
        </authorList>
    </citation>
    <scope>NUCLEOTIDE SEQUENCE [LARGE SCALE GENOMIC DNA]</scope>
    <source>
        <strain evidence="1 2">6HR-1</strain>
    </source>
</reference>
<evidence type="ECO:0000313" key="1">
    <source>
        <dbReference type="EMBL" id="TGD95203.1"/>
    </source>
</evidence>
<sequence>MLGALRLAIGNLRGVHYGRPYTKFPTVPTGSSIRTWISCKRAMGASASVQRAAVPVARSITSWTRTARPAHGCHP</sequence>
<comment type="caution">
    <text evidence="1">The sequence shown here is derived from an EMBL/GenBank/DDBJ whole genome shotgun (WGS) entry which is preliminary data.</text>
</comment>
<protein>
    <submittedName>
        <fullName evidence="1">Uncharacterized protein</fullName>
    </submittedName>
</protein>
<dbReference type="OrthoDB" id="165209at2"/>
<accession>A0A4Z0NFW1</accession>
<gene>
    <name evidence="1" type="ORF">EU555_29275</name>
</gene>
<dbReference type="EMBL" id="SRLB01000032">
    <property type="protein sequence ID" value="TGD95203.1"/>
    <property type="molecule type" value="Genomic_DNA"/>
</dbReference>
<dbReference type="Proteomes" id="UP000297535">
    <property type="component" value="Unassembled WGS sequence"/>
</dbReference>
<organism evidence="1 2">
    <name type="scientific">Methylobacterium nonmethylotrophicum</name>
    <dbReference type="NCBI Taxonomy" id="1141884"/>
    <lineage>
        <taxon>Bacteria</taxon>
        <taxon>Pseudomonadati</taxon>
        <taxon>Pseudomonadota</taxon>
        <taxon>Alphaproteobacteria</taxon>
        <taxon>Hyphomicrobiales</taxon>
        <taxon>Methylobacteriaceae</taxon>
        <taxon>Methylobacterium</taxon>
    </lineage>
</organism>
<keyword evidence="2" id="KW-1185">Reference proteome</keyword>
<evidence type="ECO:0000313" key="2">
    <source>
        <dbReference type="Proteomes" id="UP000297535"/>
    </source>
</evidence>
<name>A0A4Z0NFW1_9HYPH</name>
<dbReference type="AlphaFoldDB" id="A0A4Z0NFW1"/>